<reference evidence="4 5" key="1">
    <citation type="submission" date="2018-02" db="EMBL/GenBank/DDBJ databases">
        <title>8 Nocardia nova and 1 Nocardia cyriacigeorgica strain used for evolution to TMP-SMX.</title>
        <authorList>
            <person name="Mehta H."/>
            <person name="Weng J."/>
            <person name="Shamoo Y."/>
        </authorList>
    </citation>
    <scope>NUCLEOTIDE SEQUENCE [LARGE SCALE GENOMIC DNA]</scope>
    <source>
        <strain evidence="4 5">MDA3139</strain>
    </source>
</reference>
<dbReference type="RefSeq" id="WP_104379477.1">
    <property type="nucleotide sequence ID" value="NZ_PSZC01000055.1"/>
</dbReference>
<accession>A0A2S6A6W0</accession>
<name>A0A2S6A6W0_9NOCA</name>
<gene>
    <name evidence="4" type="ORF">C5E45_34525</name>
</gene>
<dbReference type="GO" id="GO:0006313">
    <property type="term" value="P:DNA transposition"/>
    <property type="evidence" value="ECO:0007669"/>
    <property type="project" value="InterPro"/>
</dbReference>
<dbReference type="PANTHER" id="PTHR33055:SF16">
    <property type="entry name" value="TRANSPOSASE FOR INSERTION SEQUENCE ELEMENT IS1547"/>
    <property type="match status" value="1"/>
</dbReference>
<dbReference type="OrthoDB" id="4337860at2"/>
<evidence type="ECO:0000313" key="4">
    <source>
        <dbReference type="EMBL" id="PPJ28285.1"/>
    </source>
</evidence>
<sequence>MTVTGPVANLVGGADTHADTIHVAVIDAIGRELGDHEFPTTAAGYRAALEFFASFGTVGVVGIEGTSSYGAGFTRAVTAAGIEVREVLRPERSVRRMQGKSDPIDAYQAARAVLAGKATAAPKTEQIQALRALNTTRRSAVKAATAAMNQIHHTLVTAPAAIREKYRGLSGKALITALAASRPSGTDQVARVVLTALKTLARRHRFLTTQADELQEQIRDLATAANPHLMSLHGVGPNSAAQLLVTAGANPDRLRSEASFAALCGTAPVPASSGKTRRYRLSRGGDRHANRALHTIALVRMSSHPRTRAFVVDLYC</sequence>
<comment type="caution">
    <text evidence="4">The sequence shown here is derived from an EMBL/GenBank/DDBJ whole genome shotgun (WGS) entry which is preliminary data.</text>
</comment>
<dbReference type="InterPro" id="IPR002525">
    <property type="entry name" value="Transp_IS110-like_N"/>
</dbReference>
<keyword evidence="1" id="KW-0175">Coiled coil</keyword>
<proteinExistence type="predicted"/>
<organism evidence="4 5">
    <name type="scientific">Nocardia nova</name>
    <dbReference type="NCBI Taxonomy" id="37330"/>
    <lineage>
        <taxon>Bacteria</taxon>
        <taxon>Bacillati</taxon>
        <taxon>Actinomycetota</taxon>
        <taxon>Actinomycetes</taxon>
        <taxon>Mycobacteriales</taxon>
        <taxon>Nocardiaceae</taxon>
        <taxon>Nocardia</taxon>
    </lineage>
</organism>
<feature type="domain" description="Transposase IS110-like N-terminal" evidence="2">
    <location>
        <begin position="13"/>
        <end position="156"/>
    </location>
</feature>
<feature type="coiled-coil region" evidence="1">
    <location>
        <begin position="197"/>
        <end position="224"/>
    </location>
</feature>
<dbReference type="NCBIfam" id="NF033542">
    <property type="entry name" value="transpos_IS110"/>
    <property type="match status" value="1"/>
</dbReference>
<evidence type="ECO:0000256" key="1">
    <source>
        <dbReference type="SAM" id="Coils"/>
    </source>
</evidence>
<dbReference type="Pfam" id="PF01548">
    <property type="entry name" value="DEDD_Tnp_IS110"/>
    <property type="match status" value="1"/>
</dbReference>
<dbReference type="PANTHER" id="PTHR33055">
    <property type="entry name" value="TRANSPOSASE FOR INSERTION SEQUENCE ELEMENT IS1111A"/>
    <property type="match status" value="1"/>
</dbReference>
<feature type="domain" description="Transposase IS116/IS110/IS902 C-terminal" evidence="3">
    <location>
        <begin position="228"/>
        <end position="311"/>
    </location>
</feature>
<dbReference type="EMBL" id="PSZC01000055">
    <property type="protein sequence ID" value="PPJ28285.1"/>
    <property type="molecule type" value="Genomic_DNA"/>
</dbReference>
<evidence type="ECO:0000313" key="5">
    <source>
        <dbReference type="Proteomes" id="UP000239874"/>
    </source>
</evidence>
<evidence type="ECO:0000259" key="2">
    <source>
        <dbReference type="Pfam" id="PF01548"/>
    </source>
</evidence>
<protein>
    <submittedName>
        <fullName evidence="4">IS110 family transposase</fullName>
    </submittedName>
</protein>
<dbReference type="GO" id="GO:0004803">
    <property type="term" value="F:transposase activity"/>
    <property type="evidence" value="ECO:0007669"/>
    <property type="project" value="InterPro"/>
</dbReference>
<dbReference type="GO" id="GO:0003677">
    <property type="term" value="F:DNA binding"/>
    <property type="evidence" value="ECO:0007669"/>
    <property type="project" value="InterPro"/>
</dbReference>
<dbReference type="InterPro" id="IPR047650">
    <property type="entry name" value="Transpos_IS110"/>
</dbReference>
<dbReference type="Pfam" id="PF02371">
    <property type="entry name" value="Transposase_20"/>
    <property type="match status" value="1"/>
</dbReference>
<evidence type="ECO:0000259" key="3">
    <source>
        <dbReference type="Pfam" id="PF02371"/>
    </source>
</evidence>
<dbReference type="InterPro" id="IPR003346">
    <property type="entry name" value="Transposase_20"/>
</dbReference>
<dbReference type="Proteomes" id="UP000239874">
    <property type="component" value="Unassembled WGS sequence"/>
</dbReference>
<dbReference type="AlphaFoldDB" id="A0A2S6A6W0"/>